<dbReference type="OrthoDB" id="43033at2759"/>
<protein>
    <submittedName>
        <fullName evidence="2">Uncharacterized protein</fullName>
    </submittedName>
</protein>
<dbReference type="AlphaFoldDB" id="A0A9W7G617"/>
<dbReference type="Proteomes" id="UP001165065">
    <property type="component" value="Unassembled WGS sequence"/>
</dbReference>
<sequence length="138" mass="14066">MNFNLAHGELVSFLQSSESMRKTASGSLKAGLIAGGGALAGGMALGPLGAMIGGIVGSVLGYIKGDPYDGAVNAVTDLPATQRDALLTEVSEILITAGAIANTLHLEGNFLSSLEQFANQPAVRDKVWNAVVRGVAQN</sequence>
<dbReference type="InterPro" id="IPR033369">
    <property type="entry name" value="C19orf12"/>
</dbReference>
<keyword evidence="3" id="KW-1185">Reference proteome</keyword>
<dbReference type="Pfam" id="PF20721">
    <property type="entry name" value="C19orf12"/>
    <property type="match status" value="1"/>
</dbReference>
<organism evidence="2 3">
    <name type="scientific">Triparma columacea</name>
    <dbReference type="NCBI Taxonomy" id="722753"/>
    <lineage>
        <taxon>Eukaryota</taxon>
        <taxon>Sar</taxon>
        <taxon>Stramenopiles</taxon>
        <taxon>Ochrophyta</taxon>
        <taxon>Bolidophyceae</taxon>
        <taxon>Parmales</taxon>
        <taxon>Triparmaceae</taxon>
        <taxon>Triparma</taxon>
    </lineage>
</organism>
<reference evidence="3" key="1">
    <citation type="journal article" date="2023" name="Commun. Biol.">
        <title>Genome analysis of Parmales, the sister group of diatoms, reveals the evolutionary specialization of diatoms from phago-mixotrophs to photoautotrophs.</title>
        <authorList>
            <person name="Ban H."/>
            <person name="Sato S."/>
            <person name="Yoshikawa S."/>
            <person name="Yamada K."/>
            <person name="Nakamura Y."/>
            <person name="Ichinomiya M."/>
            <person name="Sato N."/>
            <person name="Blanc-Mathieu R."/>
            <person name="Endo H."/>
            <person name="Kuwata A."/>
            <person name="Ogata H."/>
        </authorList>
    </citation>
    <scope>NUCLEOTIDE SEQUENCE [LARGE SCALE GENOMIC DNA]</scope>
</reference>
<gene>
    <name evidence="2" type="ORF">TrCOL_g13874</name>
</gene>
<comment type="similarity">
    <text evidence="1">Belongs to the C19orf12 family.</text>
</comment>
<comment type="caution">
    <text evidence="2">The sequence shown here is derived from an EMBL/GenBank/DDBJ whole genome shotgun (WGS) entry which is preliminary data.</text>
</comment>
<accession>A0A9W7G617</accession>
<name>A0A9W7G617_9STRA</name>
<dbReference type="PANTHER" id="PTHR31493">
    <property type="entry name" value="NAZO FAMILY MEMBER"/>
    <property type="match status" value="1"/>
</dbReference>
<evidence type="ECO:0000256" key="1">
    <source>
        <dbReference type="ARBA" id="ARBA00029457"/>
    </source>
</evidence>
<evidence type="ECO:0000313" key="2">
    <source>
        <dbReference type="EMBL" id="GMI34905.1"/>
    </source>
</evidence>
<dbReference type="PANTHER" id="PTHR31493:SF1">
    <property type="entry name" value="PROTEIN C19ORF12"/>
    <property type="match status" value="1"/>
</dbReference>
<evidence type="ECO:0000313" key="3">
    <source>
        <dbReference type="Proteomes" id="UP001165065"/>
    </source>
</evidence>
<proteinExistence type="inferred from homology"/>
<dbReference type="EMBL" id="BRYA01000048">
    <property type="protein sequence ID" value="GMI34905.1"/>
    <property type="molecule type" value="Genomic_DNA"/>
</dbReference>